<name>A0A7D6H2S4_9EURY</name>
<dbReference type="Proteomes" id="UP000510869">
    <property type="component" value="Chromosome"/>
</dbReference>
<keyword evidence="2" id="KW-1185">Reference proteome</keyword>
<sequence length="57" mass="6439">MRAREWAIAGAFREPSDYDIPDLPSWRVRRSECGGLAFADGDGEPFIAADRPMTVRR</sequence>
<dbReference type="AlphaFoldDB" id="A0A7D6H2S4"/>
<dbReference type="RefSeq" id="WP_180841148.1">
    <property type="nucleotide sequence ID" value="NZ_CP059154.1"/>
</dbReference>
<dbReference type="OrthoDB" id="228552at2157"/>
<proteinExistence type="predicted"/>
<gene>
    <name evidence="1" type="ORF">HYG81_18115</name>
</gene>
<dbReference type="GeneID" id="56145162"/>
<accession>A0A7D6H2S4</accession>
<evidence type="ECO:0000313" key="1">
    <source>
        <dbReference type="EMBL" id="QLK25967.1"/>
    </source>
</evidence>
<dbReference type="KEGG" id="nay:HYG81_18115"/>
<organism evidence="1 2">
    <name type="scientific">Natrinema zhouii</name>
    <dbReference type="NCBI Taxonomy" id="1710539"/>
    <lineage>
        <taxon>Archaea</taxon>
        <taxon>Methanobacteriati</taxon>
        <taxon>Methanobacteriota</taxon>
        <taxon>Stenosarchaea group</taxon>
        <taxon>Halobacteria</taxon>
        <taxon>Halobacteriales</taxon>
        <taxon>Natrialbaceae</taxon>
        <taxon>Natrinema</taxon>
    </lineage>
</organism>
<dbReference type="EMBL" id="CP059154">
    <property type="protein sequence ID" value="QLK25967.1"/>
    <property type="molecule type" value="Genomic_DNA"/>
</dbReference>
<protein>
    <submittedName>
        <fullName evidence="1">Uncharacterized protein</fullName>
    </submittedName>
</protein>
<evidence type="ECO:0000313" key="2">
    <source>
        <dbReference type="Proteomes" id="UP000510869"/>
    </source>
</evidence>
<reference evidence="1 2" key="1">
    <citation type="submission" date="2020-07" db="EMBL/GenBank/DDBJ databases">
        <title>Natrinema (YPL30) sp. nov. and Haloterrigena xxxxxx (YPL8) sp. nov., isolated from a salt mine.</title>
        <authorList>
            <person name="Cui H."/>
        </authorList>
    </citation>
    <scope>NUCLEOTIDE SEQUENCE [LARGE SCALE GENOMIC DNA]</scope>
    <source>
        <strain evidence="1 2">YPL13</strain>
    </source>
</reference>